<evidence type="ECO:0000256" key="5">
    <source>
        <dbReference type="ARBA" id="ARBA00022692"/>
    </source>
</evidence>
<dbReference type="GO" id="GO:0005886">
    <property type="term" value="C:plasma membrane"/>
    <property type="evidence" value="ECO:0007669"/>
    <property type="project" value="UniProtKB-SubCell"/>
</dbReference>
<feature type="domain" description="Tripartite ATP-independent periplasmic transporters DctQ component" evidence="10">
    <location>
        <begin position="25"/>
        <end position="158"/>
    </location>
</feature>
<comment type="function">
    <text evidence="9">Part of the tripartite ATP-independent periplasmic (TRAP) transport system.</text>
</comment>
<name>A0A2S5KK77_9PROT</name>
<dbReference type="Proteomes" id="UP000238196">
    <property type="component" value="Unassembled WGS sequence"/>
</dbReference>
<keyword evidence="4 9" id="KW-0997">Cell inner membrane</keyword>
<dbReference type="Pfam" id="PF04290">
    <property type="entry name" value="DctQ"/>
    <property type="match status" value="1"/>
</dbReference>
<proteinExistence type="inferred from homology"/>
<evidence type="ECO:0000256" key="4">
    <source>
        <dbReference type="ARBA" id="ARBA00022519"/>
    </source>
</evidence>
<comment type="caution">
    <text evidence="9">Lacks conserved residue(s) required for the propagation of feature annotation.</text>
</comment>
<evidence type="ECO:0000256" key="3">
    <source>
        <dbReference type="ARBA" id="ARBA00022475"/>
    </source>
</evidence>
<evidence type="ECO:0000256" key="7">
    <source>
        <dbReference type="ARBA" id="ARBA00023136"/>
    </source>
</evidence>
<evidence type="ECO:0000256" key="1">
    <source>
        <dbReference type="ARBA" id="ARBA00004429"/>
    </source>
</evidence>
<comment type="subcellular location">
    <subcellularLocation>
        <location evidence="1 9">Cell inner membrane</location>
        <topology evidence="1 9">Multi-pass membrane protein</topology>
    </subcellularLocation>
</comment>
<dbReference type="InterPro" id="IPR007387">
    <property type="entry name" value="TRAP_DctQ"/>
</dbReference>
<evidence type="ECO:0000313" key="12">
    <source>
        <dbReference type="Proteomes" id="UP000238196"/>
    </source>
</evidence>
<dbReference type="PANTHER" id="PTHR35011:SF4">
    <property type="entry name" value="SLL1102 PROTEIN"/>
    <property type="match status" value="1"/>
</dbReference>
<gene>
    <name evidence="11" type="ORF">C4K68_21640</name>
</gene>
<keyword evidence="6 9" id="KW-1133">Transmembrane helix</keyword>
<protein>
    <recommendedName>
        <fullName evidence="9">TRAP transporter small permease protein</fullName>
    </recommendedName>
</protein>
<dbReference type="EMBL" id="PRLP01000106">
    <property type="protein sequence ID" value="PPC75244.1"/>
    <property type="molecule type" value="Genomic_DNA"/>
</dbReference>
<keyword evidence="2 9" id="KW-0813">Transport</keyword>
<dbReference type="GO" id="GO:0022857">
    <property type="term" value="F:transmembrane transporter activity"/>
    <property type="evidence" value="ECO:0007669"/>
    <property type="project" value="UniProtKB-UniRule"/>
</dbReference>
<feature type="transmembrane region" description="Helical" evidence="9">
    <location>
        <begin position="87"/>
        <end position="112"/>
    </location>
</feature>
<keyword evidence="5 9" id="KW-0812">Transmembrane</keyword>
<accession>A0A2S5KK77</accession>
<keyword evidence="3" id="KW-1003">Cell membrane</keyword>
<dbReference type="InterPro" id="IPR055348">
    <property type="entry name" value="DctQ"/>
</dbReference>
<reference evidence="11 12" key="1">
    <citation type="submission" date="2018-02" db="EMBL/GenBank/DDBJ databases">
        <title>novel marine gammaproteobacteria from coastal saline agro ecosystem.</title>
        <authorList>
            <person name="Krishnan R."/>
            <person name="Ramesh Kumar N."/>
        </authorList>
    </citation>
    <scope>NUCLEOTIDE SEQUENCE [LARGE SCALE GENOMIC DNA]</scope>
    <source>
        <strain evidence="11 12">228</strain>
    </source>
</reference>
<keyword evidence="7 9" id="KW-0472">Membrane</keyword>
<feature type="transmembrane region" description="Helical" evidence="9">
    <location>
        <begin position="132"/>
        <end position="154"/>
    </location>
</feature>
<comment type="similarity">
    <text evidence="8 9">Belongs to the TRAP transporter small permease family.</text>
</comment>
<dbReference type="OrthoDB" id="8559033at2"/>
<comment type="caution">
    <text evidence="11">The sequence shown here is derived from an EMBL/GenBank/DDBJ whole genome shotgun (WGS) entry which is preliminary data.</text>
</comment>
<evidence type="ECO:0000256" key="8">
    <source>
        <dbReference type="ARBA" id="ARBA00038436"/>
    </source>
</evidence>
<organism evidence="11 12">
    <name type="scientific">Proteobacteria bacterium 228</name>
    <dbReference type="NCBI Taxonomy" id="2083153"/>
    <lineage>
        <taxon>Bacteria</taxon>
        <taxon>Pseudomonadati</taxon>
        <taxon>Pseudomonadota</taxon>
    </lineage>
</organism>
<evidence type="ECO:0000256" key="6">
    <source>
        <dbReference type="ARBA" id="ARBA00022989"/>
    </source>
</evidence>
<sequence>MKLITIIEAITRFAGAIAALLTLPLVGALVTEVFSRYVLNSPTLWAFEVSYMVMGAIFMLGIANALRIGQHVSVDVITLTLSRRTNGVLRTLAYLLFLPLSGWLTLELYHYFMEAFSSGERSGRSAWNPVLWPSYLSWFAGFLVLSLQVLAELIKSIRQVLGREDYAA</sequence>
<evidence type="ECO:0000313" key="11">
    <source>
        <dbReference type="EMBL" id="PPC75244.1"/>
    </source>
</evidence>
<dbReference type="AlphaFoldDB" id="A0A2S5KK77"/>
<evidence type="ECO:0000256" key="2">
    <source>
        <dbReference type="ARBA" id="ARBA00022448"/>
    </source>
</evidence>
<dbReference type="PANTHER" id="PTHR35011">
    <property type="entry name" value="2,3-DIKETO-L-GULONATE TRAP TRANSPORTER SMALL PERMEASE PROTEIN YIAM"/>
    <property type="match status" value="1"/>
</dbReference>
<evidence type="ECO:0000259" key="10">
    <source>
        <dbReference type="Pfam" id="PF04290"/>
    </source>
</evidence>
<evidence type="ECO:0000256" key="9">
    <source>
        <dbReference type="RuleBase" id="RU369079"/>
    </source>
</evidence>
<comment type="subunit">
    <text evidence="9">The complex comprises the extracytoplasmic solute receptor protein and the two transmembrane proteins.</text>
</comment>
<feature type="transmembrane region" description="Helical" evidence="9">
    <location>
        <begin position="44"/>
        <end position="66"/>
    </location>
</feature>